<name>A0A151SZI9_CAJCA</name>
<keyword evidence="6" id="KW-1185">Reference proteome</keyword>
<evidence type="ECO:0000313" key="5">
    <source>
        <dbReference type="EMBL" id="KYP60217.1"/>
    </source>
</evidence>
<dbReference type="Proteomes" id="UP000075243">
    <property type="component" value="Chromosome 10"/>
</dbReference>
<feature type="domain" description="Integrase catalytic" evidence="4">
    <location>
        <begin position="808"/>
        <end position="969"/>
    </location>
</feature>
<dbReference type="InterPro" id="IPR041577">
    <property type="entry name" value="RT_RNaseH_2"/>
</dbReference>
<feature type="region of interest" description="Disordered" evidence="1">
    <location>
        <begin position="1"/>
        <end position="26"/>
    </location>
</feature>
<gene>
    <name evidence="5" type="ORF">KK1_015668</name>
</gene>
<dbReference type="SUPFAM" id="SSF53098">
    <property type="entry name" value="Ribonuclease H-like"/>
    <property type="match status" value="2"/>
</dbReference>
<dbReference type="Pfam" id="PF00665">
    <property type="entry name" value="rve"/>
    <property type="match status" value="1"/>
</dbReference>
<dbReference type="CDD" id="cd01647">
    <property type="entry name" value="RT_LTR"/>
    <property type="match status" value="1"/>
</dbReference>
<dbReference type="GO" id="GO:0003676">
    <property type="term" value="F:nucleic acid binding"/>
    <property type="evidence" value="ECO:0007669"/>
    <property type="project" value="InterPro"/>
</dbReference>
<feature type="domain" description="Reverse transcriptase" evidence="2">
    <location>
        <begin position="128"/>
        <end position="307"/>
    </location>
</feature>
<dbReference type="PROSITE" id="PS50878">
    <property type="entry name" value="RT_POL"/>
    <property type="match status" value="1"/>
</dbReference>
<dbReference type="InterPro" id="IPR043128">
    <property type="entry name" value="Rev_trsase/Diguanyl_cyclase"/>
</dbReference>
<dbReference type="PROSITE" id="PS50994">
    <property type="entry name" value="INTEGRASE"/>
    <property type="match status" value="1"/>
</dbReference>
<dbReference type="InterPro" id="IPR001584">
    <property type="entry name" value="Integrase_cat-core"/>
</dbReference>
<organism evidence="5 6">
    <name type="scientific">Cajanus cajan</name>
    <name type="common">Pigeon pea</name>
    <name type="synonym">Cajanus indicus</name>
    <dbReference type="NCBI Taxonomy" id="3821"/>
    <lineage>
        <taxon>Eukaryota</taxon>
        <taxon>Viridiplantae</taxon>
        <taxon>Streptophyta</taxon>
        <taxon>Embryophyta</taxon>
        <taxon>Tracheophyta</taxon>
        <taxon>Spermatophyta</taxon>
        <taxon>Magnoliopsida</taxon>
        <taxon>eudicotyledons</taxon>
        <taxon>Gunneridae</taxon>
        <taxon>Pentapetalae</taxon>
        <taxon>rosids</taxon>
        <taxon>fabids</taxon>
        <taxon>Fabales</taxon>
        <taxon>Fabaceae</taxon>
        <taxon>Papilionoideae</taxon>
        <taxon>50 kb inversion clade</taxon>
        <taxon>NPAAA clade</taxon>
        <taxon>indigoferoid/millettioid clade</taxon>
        <taxon>Phaseoleae</taxon>
        <taxon>Cajanus</taxon>
    </lineage>
</organism>
<dbReference type="GO" id="GO:0004523">
    <property type="term" value="F:RNA-DNA hybrid ribonuclease activity"/>
    <property type="evidence" value="ECO:0007669"/>
    <property type="project" value="InterPro"/>
</dbReference>
<evidence type="ECO:0000259" key="4">
    <source>
        <dbReference type="PROSITE" id="PS50994"/>
    </source>
</evidence>
<dbReference type="PROSITE" id="PS50879">
    <property type="entry name" value="RNASE_H_1"/>
    <property type="match status" value="1"/>
</dbReference>
<dbReference type="Pfam" id="PF17921">
    <property type="entry name" value="Integrase_H2C2"/>
    <property type="match status" value="1"/>
</dbReference>
<sequence length="1098" mass="124480">MKPEATKKTGVHSVSQQSALDLDPRIDQEERVEPIEDKQPIQVGVSGTQVTYFGTNLSEQESLALKQVVLENSDLFAWYPSDMPGIDPNFICHKLSVSKQARPIAQRRRKAGEERKAAIETKVGKLLDARFIREVHYTTWLANVVMVKKPNGKWRMCTDYTNLNKACPKDAYPLPNIDRLVDGASGHRFLSFLDAYSGYNQIRMHPQDEEKTTFITETANYCYRVMSFGLKNAGATYQRLMNKIFHDQIGRSMEVYVDDMVVKSSTVSTHAQDLTEVFQALRHHQMRLNPEKCVFGVSGGKFLGFMLSSRGIEANPDKCQAILDMKSPSTLKEVQKLAGRLTSLSRFLPCLAEIARPILLLLKKAERFKWTPECEASFQQFKEHLGAPPILSKPVADVDMIVYLAVSNTSISVVLIQEKQGEQQLVYFISRTLQDAERRYQLIEKVALGLIYTARRLRQYFQSHKIIVRTDCPIAKVLRKPEISGRMMAWSVELSEFDVTFEPRGPIKSQHLADFINELTPSGRFKDESWTMHVDGSSNAQGSGAGIILASPSGITVEQSLRFGFRASNNQAEYEALLAGMRLATEMGVKKVICWTDSKIVTEQVNDNFQVKDPNLLQYYHLFQKHRDEFIEVQVRHVPRCNNERADQLARLASSRKPGQLRTTIHLEIPSPSVTAECMSTEVEAPTWMTAIRNFIVRDELPADPMEAKKLRTQAVRYSMVAEVLYRRGFSPPLLRCIDNLKADYVIREIHEGICGSHSGGRTLAAKVLQAGYYWPTLKGDCAEFVKKCVQCQRHGNLIHASAAELHSISSPWPFALWGIDVLGPFPMAKGQVKFLLVAVDYFTKWIEAEPLACISAASVQKFVWKNLVTRFDIPYAIVSDNGLQFTDKKFNTFLENLGIRHRFTSVEHPQSNGQAEAANKVILIELKKRLGSAKGAWAEELPEVLWAYRCTPQSTTKETPFRLTYGADAMIPVEVGEPSFRRQHFHEESNDDSLRAELDVLDEVRERAQIVAEACKQRMSRRFNSNLKPRTFQEGDLVWRATGSARRNTSEGKFSANWDGPFRIRHALNNGAYKLEELSGKVIPRTWNSTHLKTYYS</sequence>
<dbReference type="InterPro" id="IPR041588">
    <property type="entry name" value="Integrase_H2C2"/>
</dbReference>
<dbReference type="Gene3D" id="3.30.70.270">
    <property type="match status" value="2"/>
</dbReference>
<dbReference type="InterPro" id="IPR012337">
    <property type="entry name" value="RNaseH-like_sf"/>
</dbReference>
<evidence type="ECO:0000256" key="1">
    <source>
        <dbReference type="SAM" id="MobiDB-lite"/>
    </source>
</evidence>
<proteinExistence type="predicted"/>
<feature type="domain" description="RNase H type-1" evidence="3">
    <location>
        <begin position="526"/>
        <end position="655"/>
    </location>
</feature>
<dbReference type="InterPro" id="IPR002156">
    <property type="entry name" value="RNaseH_domain"/>
</dbReference>
<dbReference type="InterPro" id="IPR036397">
    <property type="entry name" value="RNaseH_sf"/>
</dbReference>
<dbReference type="Gramene" id="C.cajan_15227.t">
    <property type="protein sequence ID" value="C.cajan_15227.t.cds1"/>
    <property type="gene ID" value="C.cajan_15227"/>
</dbReference>
<dbReference type="InterPro" id="IPR000477">
    <property type="entry name" value="RT_dom"/>
</dbReference>
<evidence type="ECO:0000259" key="2">
    <source>
        <dbReference type="PROSITE" id="PS50878"/>
    </source>
</evidence>
<dbReference type="GO" id="GO:0015074">
    <property type="term" value="P:DNA integration"/>
    <property type="evidence" value="ECO:0007669"/>
    <property type="project" value="InterPro"/>
</dbReference>
<dbReference type="OMA" id="SSSRWEC"/>
<dbReference type="InterPro" id="IPR043502">
    <property type="entry name" value="DNA/RNA_pol_sf"/>
</dbReference>
<evidence type="ECO:0000259" key="3">
    <source>
        <dbReference type="PROSITE" id="PS50879"/>
    </source>
</evidence>
<accession>A0A151SZI9</accession>
<dbReference type="Pfam" id="PF00078">
    <property type="entry name" value="RVT_1"/>
    <property type="match status" value="1"/>
</dbReference>
<evidence type="ECO:0000313" key="6">
    <source>
        <dbReference type="Proteomes" id="UP000075243"/>
    </source>
</evidence>
<protein>
    <submittedName>
        <fullName evidence="5">Transposon Ty3-I Gag-Pol polyprotein</fullName>
    </submittedName>
</protein>
<dbReference type="Pfam" id="PF13456">
    <property type="entry name" value="RVT_3"/>
    <property type="match status" value="1"/>
</dbReference>
<dbReference type="EMBL" id="CM003612">
    <property type="protein sequence ID" value="KYP60217.1"/>
    <property type="molecule type" value="Genomic_DNA"/>
</dbReference>
<dbReference type="PANTHER" id="PTHR48475:SF2">
    <property type="entry name" value="RIBONUCLEASE H"/>
    <property type="match status" value="1"/>
</dbReference>
<dbReference type="SUPFAM" id="SSF56672">
    <property type="entry name" value="DNA/RNA polymerases"/>
    <property type="match status" value="1"/>
</dbReference>
<dbReference type="Gene3D" id="3.10.10.10">
    <property type="entry name" value="HIV Type 1 Reverse Transcriptase, subunit A, domain 1"/>
    <property type="match status" value="1"/>
</dbReference>
<dbReference type="Gene3D" id="1.10.340.70">
    <property type="match status" value="1"/>
</dbReference>
<reference evidence="5 6" key="1">
    <citation type="journal article" date="2012" name="Nat. Biotechnol.">
        <title>Draft genome sequence of pigeonpea (Cajanus cajan), an orphan legume crop of resource-poor farmers.</title>
        <authorList>
            <person name="Varshney R.K."/>
            <person name="Chen W."/>
            <person name="Li Y."/>
            <person name="Bharti A.K."/>
            <person name="Saxena R.K."/>
            <person name="Schlueter J.A."/>
            <person name="Donoghue M.T."/>
            <person name="Azam S."/>
            <person name="Fan G."/>
            <person name="Whaley A.M."/>
            <person name="Farmer A.D."/>
            <person name="Sheridan J."/>
            <person name="Iwata A."/>
            <person name="Tuteja R."/>
            <person name="Penmetsa R.V."/>
            <person name="Wu W."/>
            <person name="Upadhyaya H.D."/>
            <person name="Yang S.P."/>
            <person name="Shah T."/>
            <person name="Saxena K.B."/>
            <person name="Michael T."/>
            <person name="McCombie W.R."/>
            <person name="Yang B."/>
            <person name="Zhang G."/>
            <person name="Yang H."/>
            <person name="Wang J."/>
            <person name="Spillane C."/>
            <person name="Cook D.R."/>
            <person name="May G.D."/>
            <person name="Xu X."/>
            <person name="Jackson S.A."/>
        </authorList>
    </citation>
    <scope>NUCLEOTIDE SEQUENCE [LARGE SCALE GENOMIC DNA]</scope>
    <source>
        <strain evidence="6">cv. Asha</strain>
    </source>
</reference>
<dbReference type="Pfam" id="PF17919">
    <property type="entry name" value="RT_RNaseH_2"/>
    <property type="match status" value="1"/>
</dbReference>
<dbReference type="PANTHER" id="PTHR48475">
    <property type="entry name" value="RIBONUCLEASE H"/>
    <property type="match status" value="1"/>
</dbReference>
<dbReference type="Gene3D" id="3.30.420.10">
    <property type="entry name" value="Ribonuclease H-like superfamily/Ribonuclease H"/>
    <property type="match status" value="2"/>
</dbReference>
<dbReference type="CDD" id="cd09279">
    <property type="entry name" value="RNase_HI_like"/>
    <property type="match status" value="1"/>
</dbReference>
<dbReference type="AlphaFoldDB" id="A0A151SZI9"/>